<dbReference type="NCBIfam" id="NF004325">
    <property type="entry name" value="PRK05718.1"/>
    <property type="match status" value="1"/>
</dbReference>
<proteinExistence type="inferred from homology"/>
<dbReference type="InterPro" id="IPR031338">
    <property type="entry name" value="KDPG/KHG_AS_2"/>
</dbReference>
<evidence type="ECO:0000256" key="3">
    <source>
        <dbReference type="ARBA" id="ARBA00011233"/>
    </source>
</evidence>
<evidence type="ECO:0000256" key="2">
    <source>
        <dbReference type="ARBA" id="ARBA00006906"/>
    </source>
</evidence>
<dbReference type="Gene3D" id="3.20.20.70">
    <property type="entry name" value="Aldolase class I"/>
    <property type="match status" value="1"/>
</dbReference>
<comment type="pathway">
    <text evidence="1">Carbohydrate acid metabolism.</text>
</comment>
<dbReference type="InterPro" id="IPR013785">
    <property type="entry name" value="Aldolase_TIM"/>
</dbReference>
<dbReference type="Pfam" id="PF01081">
    <property type="entry name" value="Aldolase"/>
    <property type="match status" value="1"/>
</dbReference>
<comment type="subunit">
    <text evidence="3">Homotrimer.</text>
</comment>
<dbReference type="PANTHER" id="PTHR30246:SF1">
    <property type="entry name" value="2-DEHYDRO-3-DEOXY-6-PHOSPHOGALACTONATE ALDOLASE-RELATED"/>
    <property type="match status" value="1"/>
</dbReference>
<gene>
    <name evidence="6" type="ORF">GCM10023116_36010</name>
</gene>
<dbReference type="SUPFAM" id="SSF51569">
    <property type="entry name" value="Aldolase"/>
    <property type="match status" value="1"/>
</dbReference>
<evidence type="ECO:0000256" key="4">
    <source>
        <dbReference type="ARBA" id="ARBA00023239"/>
    </source>
</evidence>
<dbReference type="PANTHER" id="PTHR30246">
    <property type="entry name" value="2-KETO-3-DEOXY-6-PHOSPHOGLUCONATE ALDOLASE"/>
    <property type="match status" value="1"/>
</dbReference>
<dbReference type="InterPro" id="IPR000887">
    <property type="entry name" value="Aldlse_KDPG_KHG"/>
</dbReference>
<keyword evidence="7" id="KW-1185">Reference proteome</keyword>
<dbReference type="CDD" id="cd00452">
    <property type="entry name" value="KDPG_aldolase"/>
    <property type="match status" value="1"/>
</dbReference>
<comment type="similarity">
    <text evidence="2">Belongs to the KHG/KDPG aldolase family.</text>
</comment>
<dbReference type="Proteomes" id="UP001500604">
    <property type="component" value="Unassembled WGS sequence"/>
</dbReference>
<evidence type="ECO:0000256" key="5">
    <source>
        <dbReference type="ARBA" id="ARBA00023277"/>
    </source>
</evidence>
<reference evidence="7" key="1">
    <citation type="journal article" date="2019" name="Int. J. Syst. Evol. Microbiol.">
        <title>The Global Catalogue of Microorganisms (GCM) 10K type strain sequencing project: providing services to taxonomists for standard genome sequencing and annotation.</title>
        <authorList>
            <consortium name="The Broad Institute Genomics Platform"/>
            <consortium name="The Broad Institute Genome Sequencing Center for Infectious Disease"/>
            <person name="Wu L."/>
            <person name="Ma J."/>
        </authorList>
    </citation>
    <scope>NUCLEOTIDE SEQUENCE [LARGE SCALE GENOMIC DNA]</scope>
    <source>
        <strain evidence="7">JCM 17805</strain>
    </source>
</reference>
<sequence length="192" mass="19922">MNQWTLKPAGILAIHPILPVLVVDSVAQAVAVGNALIEGGHSVLEVTLRTPVALDAITELRRIFPDVLVGAGTVLNTSDYDQAIKAGAQFAVSPGQTEVLLHHARNQTIPFIPGVASASEIMLALAHGYTCLKFFPAEASGGVAVLKAFGGPFPQVRFCPSGGITAANVQDYLALSNVPAVSGSWMVSDVAI</sequence>
<dbReference type="EMBL" id="BAABFL010000447">
    <property type="protein sequence ID" value="GAA4651317.1"/>
    <property type="molecule type" value="Genomic_DNA"/>
</dbReference>
<evidence type="ECO:0000313" key="6">
    <source>
        <dbReference type="EMBL" id="GAA4651317.1"/>
    </source>
</evidence>
<dbReference type="NCBIfam" id="TIGR01182">
    <property type="entry name" value="eda"/>
    <property type="match status" value="1"/>
</dbReference>
<accession>A0ABP8V8M8</accession>
<evidence type="ECO:0000313" key="7">
    <source>
        <dbReference type="Proteomes" id="UP001500604"/>
    </source>
</evidence>
<name>A0ABP8V8M8_9GAMM</name>
<protein>
    <submittedName>
        <fullName evidence="6">Bifunctional 4-hydroxy-2-oxoglutarate aldolase/2-dehydro-3-deoxy-phosphogluconate aldolase</fullName>
    </submittedName>
</protein>
<organism evidence="6 7">
    <name type="scientific">Kistimonas scapharcae</name>
    <dbReference type="NCBI Taxonomy" id="1036133"/>
    <lineage>
        <taxon>Bacteria</taxon>
        <taxon>Pseudomonadati</taxon>
        <taxon>Pseudomonadota</taxon>
        <taxon>Gammaproteobacteria</taxon>
        <taxon>Oceanospirillales</taxon>
        <taxon>Endozoicomonadaceae</taxon>
        <taxon>Kistimonas</taxon>
    </lineage>
</organism>
<dbReference type="PROSITE" id="PS00160">
    <property type="entry name" value="ALDOLASE_KDPG_KHG_2"/>
    <property type="match status" value="1"/>
</dbReference>
<comment type="caution">
    <text evidence="6">The sequence shown here is derived from an EMBL/GenBank/DDBJ whole genome shotgun (WGS) entry which is preliminary data.</text>
</comment>
<dbReference type="RefSeq" id="WP_345197675.1">
    <property type="nucleotide sequence ID" value="NZ_BAABFL010000447.1"/>
</dbReference>
<keyword evidence="4" id="KW-0456">Lyase</keyword>
<evidence type="ECO:0000256" key="1">
    <source>
        <dbReference type="ARBA" id="ARBA00004761"/>
    </source>
</evidence>
<keyword evidence="5" id="KW-0119">Carbohydrate metabolism</keyword>